<organism evidence="1 2">
    <name type="scientific">Treponema bryantii</name>
    <dbReference type="NCBI Taxonomy" id="163"/>
    <lineage>
        <taxon>Bacteria</taxon>
        <taxon>Pseudomonadati</taxon>
        <taxon>Spirochaetota</taxon>
        <taxon>Spirochaetia</taxon>
        <taxon>Spirochaetales</taxon>
        <taxon>Treponemataceae</taxon>
        <taxon>Treponema</taxon>
    </lineage>
</organism>
<evidence type="ECO:0000313" key="1">
    <source>
        <dbReference type="EMBL" id="SFI87470.1"/>
    </source>
</evidence>
<dbReference type="EMBL" id="FORI01000007">
    <property type="protein sequence ID" value="SFI87470.1"/>
    <property type="molecule type" value="Genomic_DNA"/>
</dbReference>
<proteinExistence type="predicted"/>
<dbReference type="Proteomes" id="UP000182737">
    <property type="component" value="Unassembled WGS sequence"/>
</dbReference>
<gene>
    <name evidence="1" type="ORF">SAMN04487775_107157</name>
</gene>
<reference evidence="2" key="1">
    <citation type="submission" date="2016-10" db="EMBL/GenBank/DDBJ databases">
        <authorList>
            <person name="Varghese N."/>
            <person name="Submissions S."/>
        </authorList>
    </citation>
    <scope>NUCLEOTIDE SEQUENCE [LARGE SCALE GENOMIC DNA]</scope>
    <source>
        <strain evidence="2">XBD1002</strain>
    </source>
</reference>
<accession>A0A1I3LSG2</accession>
<dbReference type="RefSeq" id="WP_074932411.1">
    <property type="nucleotide sequence ID" value="NZ_FORI01000007.1"/>
</dbReference>
<dbReference type="AlphaFoldDB" id="A0A1I3LSG2"/>
<keyword evidence="2" id="KW-1185">Reference proteome</keyword>
<protein>
    <submittedName>
        <fullName evidence="1">Uncharacterized protein</fullName>
    </submittedName>
</protein>
<dbReference type="OrthoDB" id="358423at2"/>
<evidence type="ECO:0000313" key="2">
    <source>
        <dbReference type="Proteomes" id="UP000182737"/>
    </source>
</evidence>
<name>A0A1I3LSG2_9SPIR</name>
<sequence length="311" mass="35246">MNAQILIKTANDWFEFTKSKTGQLDFVGKWEKKDQPNVDGAQKLASSTYYTPSYYVYVNSALNCNPVIYVAPDVDVSDKNLFDYLVHIGPLLAAVEAKDSLLAGELYIRRSEVFELFSQVTEYILEPLSVEILFSMCYGRMQETEPEELELVYDSAIEKLDYDSSRESIDQAFIRYFKKNSAKFTLPLVGTNFYNWEHDSVPYALGKLCNNINPEELSTDAKKIRKAKHDFYENLETVVQAEPYNQYDKNSILVTIENPVAKISGNPGLEKAGHIRALAAKIIREAKPKKMNYGGKLASLSGNKIVVELEL</sequence>